<gene>
    <name evidence="10" type="ORF">DXZ20_10800</name>
</gene>
<comment type="caution">
    <text evidence="10">The sequence shown here is derived from an EMBL/GenBank/DDBJ whole genome shotgun (WGS) entry which is preliminary data.</text>
</comment>
<accession>A0A6M0RIX6</accession>
<keyword evidence="3" id="KW-0808">Transferase</keyword>
<keyword evidence="6" id="KW-1133">Transmembrane helix</keyword>
<dbReference type="Pfam" id="PF03567">
    <property type="entry name" value="Sulfotransfer_2"/>
    <property type="match status" value="1"/>
</dbReference>
<sequence>MQNLLYFSPLQTNQMKSKIFFLHIPKCGGTSMDEAIRKSFGFFGKKRTFQLSAHASLKGATIANKNLMDFREDILLYSMSNHNYQYIAGHFRYSDKVYKEFGQDWDFMTILRHPVKKWISQYFFNRSKKDNHFSIDSDLESFVDSEAGKKLGSDYVQKLTDKNLGLDPTSEDAISIAAENLSNFSLVGFLEDLNGFTQTYKDVFGVSLKIENKNSNPVSKSQQRSQISSQLRNKIEEICQPDIKLYKLAAKQWNSKVLDVF</sequence>
<evidence type="ECO:0000313" key="11">
    <source>
        <dbReference type="Proteomes" id="UP000481033"/>
    </source>
</evidence>
<evidence type="ECO:0000256" key="6">
    <source>
        <dbReference type="ARBA" id="ARBA00022989"/>
    </source>
</evidence>
<name>A0A6M0RIX6_9CYAN</name>
<dbReference type="InterPro" id="IPR005331">
    <property type="entry name" value="Sulfotransferase"/>
</dbReference>
<dbReference type="GO" id="GO:0016020">
    <property type="term" value="C:membrane"/>
    <property type="evidence" value="ECO:0007669"/>
    <property type="project" value="InterPro"/>
</dbReference>
<keyword evidence="9" id="KW-0325">Glycoprotein</keyword>
<dbReference type="Gene3D" id="3.40.50.300">
    <property type="entry name" value="P-loop containing nucleotide triphosphate hydrolases"/>
    <property type="match status" value="1"/>
</dbReference>
<evidence type="ECO:0000313" key="10">
    <source>
        <dbReference type="EMBL" id="NEZ56154.1"/>
    </source>
</evidence>
<dbReference type="EMBL" id="QXHD01000004">
    <property type="protein sequence ID" value="NEZ56154.1"/>
    <property type="molecule type" value="Genomic_DNA"/>
</dbReference>
<dbReference type="GO" id="GO:0008146">
    <property type="term" value="F:sulfotransferase activity"/>
    <property type="evidence" value="ECO:0007669"/>
    <property type="project" value="InterPro"/>
</dbReference>
<keyword evidence="11" id="KW-1185">Reference proteome</keyword>
<evidence type="ECO:0000256" key="3">
    <source>
        <dbReference type="ARBA" id="ARBA00022679"/>
    </source>
</evidence>
<dbReference type="InterPro" id="IPR007734">
    <property type="entry name" value="Heparan_SO4_2-O-STrfase"/>
</dbReference>
<dbReference type="PANTHER" id="PTHR12129">
    <property type="entry name" value="HEPARAN SULFATE 2-O-SULFOTRANSFERASE"/>
    <property type="match status" value="1"/>
</dbReference>
<evidence type="ECO:0008006" key="12">
    <source>
        <dbReference type="Google" id="ProtNLM"/>
    </source>
</evidence>
<evidence type="ECO:0000256" key="2">
    <source>
        <dbReference type="ARBA" id="ARBA00010569"/>
    </source>
</evidence>
<dbReference type="PANTHER" id="PTHR12129:SF15">
    <property type="entry name" value="URONYL 2-SULFOTRANSFERASE"/>
    <property type="match status" value="1"/>
</dbReference>
<keyword evidence="7" id="KW-0333">Golgi apparatus</keyword>
<evidence type="ECO:0000256" key="7">
    <source>
        <dbReference type="ARBA" id="ARBA00023034"/>
    </source>
</evidence>
<protein>
    <recommendedName>
        <fullName evidence="12">Sulfotransferase family protein</fullName>
    </recommendedName>
</protein>
<dbReference type="InterPro" id="IPR027417">
    <property type="entry name" value="P-loop_NTPase"/>
</dbReference>
<evidence type="ECO:0000256" key="4">
    <source>
        <dbReference type="ARBA" id="ARBA00022692"/>
    </source>
</evidence>
<evidence type="ECO:0000256" key="5">
    <source>
        <dbReference type="ARBA" id="ARBA00022968"/>
    </source>
</evidence>
<keyword evidence="4" id="KW-0812">Transmembrane</keyword>
<keyword evidence="5" id="KW-0735">Signal-anchor</keyword>
<keyword evidence="8" id="KW-0472">Membrane</keyword>
<evidence type="ECO:0000256" key="9">
    <source>
        <dbReference type="ARBA" id="ARBA00023180"/>
    </source>
</evidence>
<reference evidence="10 11" key="1">
    <citation type="journal article" date="2020" name="Microb. Ecol.">
        <title>Ecogenomics of the Marine Benthic Filamentous Cyanobacterium Adonisia.</title>
        <authorList>
            <person name="Walter J.M."/>
            <person name="Coutinho F.H."/>
            <person name="Leomil L."/>
            <person name="Hargreaves P.I."/>
            <person name="Campeao M.E."/>
            <person name="Vieira V.V."/>
            <person name="Silva B.S."/>
            <person name="Fistarol G.O."/>
            <person name="Salomon P.S."/>
            <person name="Sawabe T."/>
            <person name="Mino S."/>
            <person name="Hosokawa M."/>
            <person name="Miyashita H."/>
            <person name="Maruyama F."/>
            <person name="van Verk M.C."/>
            <person name="Dutilh B.E."/>
            <person name="Thompson C.C."/>
            <person name="Thompson F.L."/>
        </authorList>
    </citation>
    <scope>NUCLEOTIDE SEQUENCE [LARGE SCALE GENOMIC DNA]</scope>
    <source>
        <strain evidence="10 11">CCMR0081</strain>
    </source>
</reference>
<dbReference type="AlphaFoldDB" id="A0A6M0RIX6"/>
<organism evidence="10 11">
    <name type="scientific">Adonisia turfae CCMR0081</name>
    <dbReference type="NCBI Taxonomy" id="2292702"/>
    <lineage>
        <taxon>Bacteria</taxon>
        <taxon>Bacillati</taxon>
        <taxon>Cyanobacteriota</taxon>
        <taxon>Adonisia</taxon>
        <taxon>Adonisia turfae</taxon>
    </lineage>
</organism>
<proteinExistence type="inferred from homology"/>
<evidence type="ECO:0000256" key="8">
    <source>
        <dbReference type="ARBA" id="ARBA00023136"/>
    </source>
</evidence>
<comment type="subcellular location">
    <subcellularLocation>
        <location evidence="1">Golgi apparatus membrane</location>
        <topology evidence="1">Single-pass type II membrane protein</topology>
    </subcellularLocation>
</comment>
<evidence type="ECO:0000256" key="1">
    <source>
        <dbReference type="ARBA" id="ARBA00004323"/>
    </source>
</evidence>
<dbReference type="SUPFAM" id="SSF52540">
    <property type="entry name" value="P-loop containing nucleoside triphosphate hydrolases"/>
    <property type="match status" value="1"/>
</dbReference>
<dbReference type="Proteomes" id="UP000481033">
    <property type="component" value="Unassembled WGS sequence"/>
</dbReference>
<dbReference type="RefSeq" id="WP_163669965.1">
    <property type="nucleotide sequence ID" value="NZ_QXHD01000004.1"/>
</dbReference>
<comment type="similarity">
    <text evidence="2">Belongs to the sulfotransferase 3 family.</text>
</comment>